<evidence type="ECO:0000256" key="1">
    <source>
        <dbReference type="SAM" id="SignalP"/>
    </source>
</evidence>
<proteinExistence type="predicted"/>
<dbReference type="EMBL" id="QTJV01000014">
    <property type="protein sequence ID" value="RFM31464.1"/>
    <property type="molecule type" value="Genomic_DNA"/>
</dbReference>
<accession>A0A3E1NUE5</accession>
<dbReference type="AlphaFoldDB" id="A0A3E1NUE5"/>
<evidence type="ECO:0000313" key="2">
    <source>
        <dbReference type="EMBL" id="RFM31464.1"/>
    </source>
</evidence>
<name>A0A3E1NUE5_9BACT</name>
<dbReference type="RefSeq" id="WP_116856961.1">
    <property type="nucleotide sequence ID" value="NZ_QTJV01000014.1"/>
</dbReference>
<dbReference type="Proteomes" id="UP000261174">
    <property type="component" value="Unassembled WGS sequence"/>
</dbReference>
<feature type="signal peptide" evidence="1">
    <location>
        <begin position="1"/>
        <end position="20"/>
    </location>
</feature>
<keyword evidence="3" id="KW-1185">Reference proteome</keyword>
<feature type="chain" id="PRO_5017795365" evidence="1">
    <location>
        <begin position="21"/>
        <end position="63"/>
    </location>
</feature>
<organism evidence="2 3">
    <name type="scientific">Chitinophaga silvisoli</name>
    <dbReference type="NCBI Taxonomy" id="2291814"/>
    <lineage>
        <taxon>Bacteria</taxon>
        <taxon>Pseudomonadati</taxon>
        <taxon>Bacteroidota</taxon>
        <taxon>Chitinophagia</taxon>
        <taxon>Chitinophagales</taxon>
        <taxon>Chitinophagaceae</taxon>
        <taxon>Chitinophaga</taxon>
    </lineage>
</organism>
<protein>
    <submittedName>
        <fullName evidence="2">Uncharacterized protein</fullName>
    </submittedName>
</protein>
<evidence type="ECO:0000313" key="3">
    <source>
        <dbReference type="Proteomes" id="UP000261174"/>
    </source>
</evidence>
<comment type="caution">
    <text evidence="2">The sequence shown here is derived from an EMBL/GenBank/DDBJ whole genome shotgun (WGS) entry which is preliminary data.</text>
</comment>
<reference evidence="2 3" key="1">
    <citation type="submission" date="2018-08" db="EMBL/GenBank/DDBJ databases">
        <title>Chitinophaga sp. K20C18050901, a novel bacterium isolated from forest soil.</title>
        <authorList>
            <person name="Wang C."/>
        </authorList>
    </citation>
    <scope>NUCLEOTIDE SEQUENCE [LARGE SCALE GENOMIC DNA]</scope>
    <source>
        <strain evidence="2 3">K20C18050901</strain>
    </source>
</reference>
<gene>
    <name evidence="2" type="ORF">DXN04_29245</name>
</gene>
<sequence length="63" mass="7142">MSFFAAVMIFATAVPSVLQAQYKEPEKKDSLTGLILPITMNIRVQVMTVTEVERTITRRKDIL</sequence>
<keyword evidence="1" id="KW-0732">Signal</keyword>